<evidence type="ECO:0000313" key="7">
    <source>
        <dbReference type="Proteomes" id="UP000235589"/>
    </source>
</evidence>
<evidence type="ECO:0000313" key="6">
    <source>
        <dbReference type="EMBL" id="AUO20192.1"/>
    </source>
</evidence>
<keyword evidence="7" id="KW-1185">Reference proteome</keyword>
<dbReference type="EMBL" id="CP020991">
    <property type="protein sequence ID" value="AUO20192.1"/>
    <property type="molecule type" value="Genomic_DNA"/>
</dbReference>
<evidence type="ECO:0000256" key="3">
    <source>
        <dbReference type="ARBA" id="ARBA00022989"/>
    </source>
</evidence>
<dbReference type="Pfam" id="PF04688">
    <property type="entry name" value="Holin_SPP1"/>
    <property type="match status" value="1"/>
</dbReference>
<keyword evidence="2 5" id="KW-0812">Transmembrane</keyword>
<dbReference type="AlphaFoldDB" id="A0A2K9P4L1"/>
<dbReference type="Proteomes" id="UP000235589">
    <property type="component" value="Chromosome"/>
</dbReference>
<comment type="subcellular location">
    <subcellularLocation>
        <location evidence="1">Membrane</location>
    </subcellularLocation>
</comment>
<dbReference type="NCBIfam" id="TIGR01592">
    <property type="entry name" value="holin_SPP1"/>
    <property type="match status" value="1"/>
</dbReference>
<proteinExistence type="predicted"/>
<protein>
    <recommendedName>
        <fullName evidence="8">Phage holin</fullName>
    </recommendedName>
</protein>
<dbReference type="OrthoDB" id="2353897at2"/>
<dbReference type="KEGG" id="mpec:B9O19_02050"/>
<name>A0A2K9P4L1_9FIRM</name>
<evidence type="ECO:0000256" key="5">
    <source>
        <dbReference type="SAM" id="Phobius"/>
    </source>
</evidence>
<evidence type="ECO:0000256" key="2">
    <source>
        <dbReference type="ARBA" id="ARBA00022692"/>
    </source>
</evidence>
<gene>
    <name evidence="6" type="ORF">B9O19_02050</name>
</gene>
<keyword evidence="4 5" id="KW-0472">Membrane</keyword>
<keyword evidence="3 5" id="KW-1133">Transmembrane helix</keyword>
<dbReference type="GeneID" id="98063423"/>
<dbReference type="GO" id="GO:0016020">
    <property type="term" value="C:membrane"/>
    <property type="evidence" value="ECO:0007669"/>
    <property type="project" value="UniProtKB-SubCell"/>
</dbReference>
<organism evidence="6 7">
    <name type="scientific">Monoglobus pectinilyticus</name>
    <dbReference type="NCBI Taxonomy" id="1981510"/>
    <lineage>
        <taxon>Bacteria</taxon>
        <taxon>Bacillati</taxon>
        <taxon>Bacillota</taxon>
        <taxon>Clostridia</taxon>
        <taxon>Monoglobales</taxon>
        <taxon>Monoglobaceae</taxon>
        <taxon>Monoglobus</taxon>
    </lineage>
</organism>
<accession>A0A2K9P4L1</accession>
<feature type="transmembrane region" description="Helical" evidence="5">
    <location>
        <begin position="39"/>
        <end position="57"/>
    </location>
</feature>
<evidence type="ECO:0000256" key="4">
    <source>
        <dbReference type="ARBA" id="ARBA00023136"/>
    </source>
</evidence>
<dbReference type="InterPro" id="IPR006479">
    <property type="entry name" value="Holin"/>
</dbReference>
<sequence>MSKVTAGAVARTIVLLVALLNQILAMSGKQAVSIADNDIYQTVSLLFTIGASVWAWWKNNSFTPNAVKADEVLKQLKEQNKSEGGEVI</sequence>
<feature type="transmembrane region" description="Helical" evidence="5">
    <location>
        <begin position="6"/>
        <end position="27"/>
    </location>
</feature>
<dbReference type="RefSeq" id="WP_102366323.1">
    <property type="nucleotide sequence ID" value="NZ_CP020991.1"/>
</dbReference>
<evidence type="ECO:0000256" key="1">
    <source>
        <dbReference type="ARBA" id="ARBA00004370"/>
    </source>
</evidence>
<evidence type="ECO:0008006" key="8">
    <source>
        <dbReference type="Google" id="ProtNLM"/>
    </source>
</evidence>
<reference evidence="6 7" key="1">
    <citation type="submission" date="2017-04" db="EMBL/GenBank/DDBJ databases">
        <title>Monoglobus pectinilyticus 14 draft genome.</title>
        <authorList>
            <person name="Kim C."/>
            <person name="Rosendale D.I."/>
            <person name="Kelly W.J."/>
            <person name="Tannock G.W."/>
            <person name="Patchett M.L."/>
            <person name="Jordens J.Z."/>
        </authorList>
    </citation>
    <scope>NUCLEOTIDE SEQUENCE [LARGE SCALE GENOMIC DNA]</scope>
    <source>
        <strain evidence="6 7">14</strain>
    </source>
</reference>